<feature type="region of interest" description="Disordered" evidence="1">
    <location>
        <begin position="354"/>
        <end position="410"/>
    </location>
</feature>
<dbReference type="PROSITE" id="PS50030">
    <property type="entry name" value="UBA"/>
    <property type="match status" value="1"/>
</dbReference>
<dbReference type="GO" id="GO:0031982">
    <property type="term" value="C:vesicle"/>
    <property type="evidence" value="ECO:0007669"/>
    <property type="project" value="TreeGrafter"/>
</dbReference>
<dbReference type="InterPro" id="IPR015940">
    <property type="entry name" value="UBA"/>
</dbReference>
<protein>
    <recommendedName>
        <fullName evidence="2">UBA domain-containing protein</fullName>
    </recommendedName>
</protein>
<organism evidence="3 4">
    <name type="scientific">Schizophyllum amplum</name>
    <dbReference type="NCBI Taxonomy" id="97359"/>
    <lineage>
        <taxon>Eukaryota</taxon>
        <taxon>Fungi</taxon>
        <taxon>Dikarya</taxon>
        <taxon>Basidiomycota</taxon>
        <taxon>Agaricomycotina</taxon>
        <taxon>Agaricomycetes</taxon>
        <taxon>Agaricomycetidae</taxon>
        <taxon>Agaricales</taxon>
        <taxon>Schizophyllaceae</taxon>
        <taxon>Schizophyllum</taxon>
    </lineage>
</organism>
<reference evidence="3 4" key="1">
    <citation type="journal article" date="2019" name="New Phytol.">
        <title>Comparative genomics reveals unique wood-decay strategies and fruiting body development in the Schizophyllaceae.</title>
        <authorList>
            <person name="Almasi E."/>
            <person name="Sahu N."/>
            <person name="Krizsan K."/>
            <person name="Balint B."/>
            <person name="Kovacs G.M."/>
            <person name="Kiss B."/>
            <person name="Cseklye J."/>
            <person name="Drula E."/>
            <person name="Henrissat B."/>
            <person name="Nagy I."/>
            <person name="Chovatia M."/>
            <person name="Adam C."/>
            <person name="LaButti K."/>
            <person name="Lipzen A."/>
            <person name="Riley R."/>
            <person name="Grigoriev I.V."/>
            <person name="Nagy L.G."/>
        </authorList>
    </citation>
    <scope>NUCLEOTIDE SEQUENCE [LARGE SCALE GENOMIC DNA]</scope>
    <source>
        <strain evidence="3 4">NL-1724</strain>
    </source>
</reference>
<gene>
    <name evidence="3" type="ORF">BD626DRAFT_564328</name>
</gene>
<name>A0A550CRF8_9AGAR</name>
<evidence type="ECO:0000313" key="3">
    <source>
        <dbReference type="EMBL" id="TRM67380.1"/>
    </source>
</evidence>
<dbReference type="OrthoDB" id="1717591at2759"/>
<feature type="compositionally biased region" description="Basic and acidic residues" evidence="1">
    <location>
        <begin position="372"/>
        <end position="403"/>
    </location>
</feature>
<dbReference type="Proteomes" id="UP000320762">
    <property type="component" value="Unassembled WGS sequence"/>
</dbReference>
<evidence type="ECO:0000313" key="4">
    <source>
        <dbReference type="Proteomes" id="UP000320762"/>
    </source>
</evidence>
<feature type="region of interest" description="Disordered" evidence="1">
    <location>
        <begin position="1"/>
        <end position="115"/>
    </location>
</feature>
<dbReference type="PANTHER" id="PTHR23172:SF19">
    <property type="entry name" value="J DOMAIN-CONTAINING PROTEIN"/>
    <property type="match status" value="1"/>
</dbReference>
<dbReference type="Pfam" id="PF22562">
    <property type="entry name" value="UBA_7"/>
    <property type="match status" value="1"/>
</dbReference>
<feature type="compositionally biased region" description="Low complexity" evidence="1">
    <location>
        <begin position="546"/>
        <end position="589"/>
    </location>
</feature>
<evidence type="ECO:0000256" key="1">
    <source>
        <dbReference type="SAM" id="MobiDB-lite"/>
    </source>
</evidence>
<dbReference type="InterPro" id="IPR019734">
    <property type="entry name" value="TPR_rpt"/>
</dbReference>
<feature type="compositionally biased region" description="Polar residues" evidence="1">
    <location>
        <begin position="47"/>
        <end position="66"/>
    </location>
</feature>
<dbReference type="InterPro" id="IPR036869">
    <property type="entry name" value="J_dom_sf"/>
</dbReference>
<dbReference type="PANTHER" id="PTHR23172">
    <property type="entry name" value="AUXILIN/CYCLIN G-ASSOCIATED KINASE-RELATED"/>
    <property type="match status" value="1"/>
</dbReference>
<dbReference type="GO" id="GO:0072318">
    <property type="term" value="P:clathrin coat disassembly"/>
    <property type="evidence" value="ECO:0007669"/>
    <property type="project" value="TreeGrafter"/>
</dbReference>
<dbReference type="GO" id="GO:0072583">
    <property type="term" value="P:clathrin-dependent endocytosis"/>
    <property type="evidence" value="ECO:0007669"/>
    <property type="project" value="TreeGrafter"/>
</dbReference>
<keyword evidence="4" id="KW-1185">Reference proteome</keyword>
<dbReference type="SUPFAM" id="SSF46934">
    <property type="entry name" value="UBA-like"/>
    <property type="match status" value="1"/>
</dbReference>
<feature type="compositionally biased region" description="Basic and acidic residues" evidence="1">
    <location>
        <begin position="292"/>
        <end position="301"/>
    </location>
</feature>
<feature type="region of interest" description="Disordered" evidence="1">
    <location>
        <begin position="153"/>
        <end position="321"/>
    </location>
</feature>
<dbReference type="SUPFAM" id="SSF46565">
    <property type="entry name" value="Chaperone J-domain"/>
    <property type="match status" value="1"/>
</dbReference>
<feature type="region of interest" description="Disordered" evidence="1">
    <location>
        <begin position="450"/>
        <end position="594"/>
    </location>
</feature>
<dbReference type="Gene3D" id="1.10.8.10">
    <property type="entry name" value="DNA helicase RuvA subunit, C-terminal domain"/>
    <property type="match status" value="1"/>
</dbReference>
<feature type="compositionally biased region" description="Polar residues" evidence="1">
    <location>
        <begin position="1"/>
        <end position="15"/>
    </location>
</feature>
<dbReference type="GO" id="GO:0030276">
    <property type="term" value="F:clathrin binding"/>
    <property type="evidence" value="ECO:0007669"/>
    <property type="project" value="TreeGrafter"/>
</dbReference>
<comment type="caution">
    <text evidence="3">The sequence shown here is derived from an EMBL/GenBank/DDBJ whole genome shotgun (WGS) entry which is preliminary data.</text>
</comment>
<feature type="compositionally biased region" description="Polar residues" evidence="1">
    <location>
        <begin position="101"/>
        <end position="115"/>
    </location>
</feature>
<evidence type="ECO:0000259" key="2">
    <source>
        <dbReference type="PROSITE" id="PS50030"/>
    </source>
</evidence>
<feature type="domain" description="UBA" evidence="2">
    <location>
        <begin position="312"/>
        <end position="354"/>
    </location>
</feature>
<dbReference type="STRING" id="97359.A0A550CRF8"/>
<dbReference type="EMBL" id="VDMD01000002">
    <property type="protein sequence ID" value="TRM67380.1"/>
    <property type="molecule type" value="Genomic_DNA"/>
</dbReference>
<feature type="region of interest" description="Disordered" evidence="1">
    <location>
        <begin position="735"/>
        <end position="764"/>
    </location>
</feature>
<dbReference type="Gene3D" id="1.10.287.110">
    <property type="entry name" value="DnaJ domain"/>
    <property type="match status" value="1"/>
</dbReference>
<proteinExistence type="predicted"/>
<feature type="compositionally biased region" description="Low complexity" evidence="1">
    <location>
        <begin position="202"/>
        <end position="216"/>
    </location>
</feature>
<feature type="compositionally biased region" description="Polar residues" evidence="1">
    <location>
        <begin position="157"/>
        <end position="167"/>
    </location>
</feature>
<accession>A0A550CRF8</accession>
<dbReference type="InterPro" id="IPR009060">
    <property type="entry name" value="UBA-like_sf"/>
</dbReference>
<dbReference type="SUPFAM" id="SSF48452">
    <property type="entry name" value="TPR-like"/>
    <property type="match status" value="1"/>
</dbReference>
<dbReference type="Gene3D" id="1.25.40.10">
    <property type="entry name" value="Tetratricopeptide repeat domain"/>
    <property type="match status" value="1"/>
</dbReference>
<dbReference type="GO" id="GO:0005737">
    <property type="term" value="C:cytoplasm"/>
    <property type="evidence" value="ECO:0007669"/>
    <property type="project" value="TreeGrafter"/>
</dbReference>
<dbReference type="AlphaFoldDB" id="A0A550CRF8"/>
<dbReference type="InterPro" id="IPR011990">
    <property type="entry name" value="TPR-like_helical_dom_sf"/>
</dbReference>
<dbReference type="SMART" id="SM00028">
    <property type="entry name" value="TPR"/>
    <property type="match status" value="2"/>
</dbReference>
<feature type="compositionally biased region" description="Basic and acidic residues" evidence="1">
    <location>
        <begin position="456"/>
        <end position="474"/>
    </location>
</feature>
<sequence length="885" mass="92963">MSDSFADLWNSSVPSKPTAPPKPLGSQSPSYGTAYGAGRPAPDAFSILSSAGSPNASRPITPSSRSPGVAAPRAMGASRSTNPPKPAVSSGDAFGDLLSGSLANSGNAANMTMAQRQALAESARLEALRRQNSSAGRPQAASSSYAWAGLDALAGSSKPSPAPNVSSGMDDLLGFTSPAPAKPARSPAPPPQDDDWGLGDFATSSTAPAPAAQARSPPLPGKSGSLWDLDDFTSPSSHAASPKSRSRTDTPSNDFDFGNREDRDGLLNGSGDEEDILGDLARPVDQVVKPSPRAERVRDSPASRPSRAQTTSPPPHVLGQLVEMGFSITQAKTALAATDSGADVQAALEILFANGAAGGSEPEDAPPRLPRRRPDAPSRRDSSPHQRDSPSSRRDSSPGRRGDGILGDQAQAYIAQASEVGTSLLKNASAFWKQGKQNLQKAYEERVAALNTGEEGGLRSRPDSRQRGRPKLMEQAEGDEPPARFREDDEQPVLPRRPGQANGKARAEAPPQPEVDLFAAAPQEPAIYQSPYRRKTPASAPSPQVPSRSTPAPRSTATAARSTPPAARSSPTATRTLVPASSSAVQSSSDLKTRGNEAVKLGQYGDAEAHYTAAIGCLPSGHLLLVPLYNNRALARLKTGEYKAAEADAGAALDLIETIGGLDARYADGGRVPCAGGVVDLGDGMLKAWRRRAEALEGREQWAEAGRLWEKVSGAAWARAQDRGEAARAAGRCRQMLAPKPKPAPTAPKAAAKRPRPPVSADSQRVAELRKAADAAEAEDAERAELKDAVDARLVAWKKGKETNVRALIASLDTVLWPEIGPGLKVDMKDLLTPNQVKVKYMRAIGRLHPDKLNASNTTLEHRMIANGVFGTLNEAYNAFVTNGK</sequence>